<dbReference type="STRING" id="1262450.S3CD76"/>
<evidence type="ECO:0000313" key="4">
    <source>
        <dbReference type="Proteomes" id="UP000016923"/>
    </source>
</evidence>
<evidence type="ECO:0000313" key="3">
    <source>
        <dbReference type="EMBL" id="EPE10882.1"/>
    </source>
</evidence>
<dbReference type="EMBL" id="KE148146">
    <property type="protein sequence ID" value="EPE10882.1"/>
    <property type="molecule type" value="Genomic_DNA"/>
</dbReference>
<accession>S3CD76</accession>
<evidence type="ECO:0000256" key="1">
    <source>
        <dbReference type="SAM" id="SignalP"/>
    </source>
</evidence>
<dbReference type="Gene3D" id="2.170.270.10">
    <property type="entry name" value="SET domain"/>
    <property type="match status" value="1"/>
</dbReference>
<name>S3CD76_OPHP1</name>
<dbReference type="Proteomes" id="UP000016923">
    <property type="component" value="Unassembled WGS sequence"/>
</dbReference>
<reference evidence="3 4" key="1">
    <citation type="journal article" date="2013" name="BMC Genomics">
        <title>The genome and transcriptome of the pine saprophyte Ophiostoma piceae, and a comparison with the bark beetle-associated pine pathogen Grosmannia clavigera.</title>
        <authorList>
            <person name="Haridas S."/>
            <person name="Wang Y."/>
            <person name="Lim L."/>
            <person name="Massoumi Alamouti S."/>
            <person name="Jackman S."/>
            <person name="Docking R."/>
            <person name="Robertson G."/>
            <person name="Birol I."/>
            <person name="Bohlmann J."/>
            <person name="Breuil C."/>
        </authorList>
    </citation>
    <scope>NUCLEOTIDE SEQUENCE [LARGE SCALE GENOMIC DNA]</scope>
    <source>
        <strain evidence="3 4">UAMH 11346</strain>
    </source>
</reference>
<sequence length="373" mass="40538">MAISRLVRLALVSLVTCSSVARGSLQKPLDVSTCLASSIFPDPPKGSQALHTPAGSNGLWEVRMTADKGRGLFAVVDITRGTRLLTENPLVTVKPPPIVPGRGFQLSAMLAPVEEAFHSLTPKQQEEYLSCHEVRFGDEGRDEDAAAAMAKTKSKTTTVSGGRLLRILRSNAYNMQDGRVGLYPNVALINHDCRPNVLNTDLKGSVYKVEGLQRVIVATRDIQAGEEIVTTYVPLLADTETRRTRLNQYGFVCNCASCRSSRDDEERVQMKQILDDVTAVAKQASKVGAKEHAARAAVLAQYIRDNGFADYGAQTSQLAAELSVRAGDLKTAATWAAIHVEVVQLANAEGAESDEVRQARALLRKIKRKLTKK</sequence>
<keyword evidence="1" id="KW-0732">Signal</keyword>
<dbReference type="PANTHER" id="PTHR47332">
    <property type="entry name" value="SET DOMAIN-CONTAINING PROTEIN 5"/>
    <property type="match status" value="1"/>
</dbReference>
<dbReference type="InterPro" id="IPR053185">
    <property type="entry name" value="SET_domain_protein"/>
</dbReference>
<dbReference type="OMA" id="NTSYYWS"/>
<organism evidence="3 4">
    <name type="scientific">Ophiostoma piceae (strain UAMH 11346)</name>
    <name type="common">Sap stain fungus</name>
    <dbReference type="NCBI Taxonomy" id="1262450"/>
    <lineage>
        <taxon>Eukaryota</taxon>
        <taxon>Fungi</taxon>
        <taxon>Dikarya</taxon>
        <taxon>Ascomycota</taxon>
        <taxon>Pezizomycotina</taxon>
        <taxon>Sordariomycetes</taxon>
        <taxon>Sordariomycetidae</taxon>
        <taxon>Ophiostomatales</taxon>
        <taxon>Ophiostomataceae</taxon>
        <taxon>Ophiostoma</taxon>
    </lineage>
</organism>
<dbReference type="Pfam" id="PF00856">
    <property type="entry name" value="SET"/>
    <property type="match status" value="1"/>
</dbReference>
<proteinExistence type="predicted"/>
<feature type="domain" description="SET" evidence="2">
    <location>
        <begin position="58"/>
        <end position="233"/>
    </location>
</feature>
<dbReference type="InterPro" id="IPR001214">
    <property type="entry name" value="SET_dom"/>
</dbReference>
<evidence type="ECO:0000259" key="2">
    <source>
        <dbReference type="PROSITE" id="PS50280"/>
    </source>
</evidence>
<dbReference type="VEuPathDB" id="FungiDB:F503_05977"/>
<feature type="chain" id="PRO_5004518601" evidence="1">
    <location>
        <begin position="18"/>
        <end position="373"/>
    </location>
</feature>
<dbReference type="HOGENOM" id="CLU_028281_0_3_1"/>
<dbReference type="eggNOG" id="KOG2084">
    <property type="taxonomic scope" value="Eukaryota"/>
</dbReference>
<feature type="signal peptide" evidence="1">
    <location>
        <begin position="1"/>
        <end position="17"/>
    </location>
</feature>
<dbReference type="AlphaFoldDB" id="S3CD76"/>
<dbReference type="InterPro" id="IPR046341">
    <property type="entry name" value="SET_dom_sf"/>
</dbReference>
<dbReference type="PANTHER" id="PTHR47332:SF4">
    <property type="entry name" value="SET DOMAIN-CONTAINING PROTEIN 5"/>
    <property type="match status" value="1"/>
</dbReference>
<dbReference type="SUPFAM" id="SSF82199">
    <property type="entry name" value="SET domain"/>
    <property type="match status" value="1"/>
</dbReference>
<dbReference type="SMART" id="SM00317">
    <property type="entry name" value="SET"/>
    <property type="match status" value="1"/>
</dbReference>
<dbReference type="PROSITE" id="PS50280">
    <property type="entry name" value="SET"/>
    <property type="match status" value="1"/>
</dbReference>
<protein>
    <submittedName>
        <fullName evidence="3">Set domain-containing protein 5</fullName>
    </submittedName>
</protein>
<dbReference type="OrthoDB" id="438641at2759"/>
<keyword evidence="4" id="KW-1185">Reference proteome</keyword>
<gene>
    <name evidence="3" type="ORF">F503_05977</name>
</gene>